<dbReference type="GO" id="GO:0000976">
    <property type="term" value="F:transcription cis-regulatory region binding"/>
    <property type="evidence" value="ECO:0007669"/>
    <property type="project" value="TreeGrafter"/>
</dbReference>
<evidence type="ECO:0000256" key="3">
    <source>
        <dbReference type="ARBA" id="ARBA00023125"/>
    </source>
</evidence>
<dbReference type="InterPro" id="IPR036390">
    <property type="entry name" value="WH_DNA-bd_sf"/>
</dbReference>
<dbReference type="Gene3D" id="3.40.190.290">
    <property type="match status" value="1"/>
</dbReference>
<dbReference type="RefSeq" id="WP_073274690.1">
    <property type="nucleotide sequence ID" value="NZ_FRAC01000009.1"/>
</dbReference>
<name>A0A1M6PKI1_9FIRM</name>
<dbReference type="EMBL" id="FRAC01000009">
    <property type="protein sequence ID" value="SHK08405.1"/>
    <property type="molecule type" value="Genomic_DNA"/>
</dbReference>
<keyword evidence="2" id="KW-0805">Transcription regulation</keyword>
<gene>
    <name evidence="6" type="ORF">SAMN02745136_01632</name>
</gene>
<dbReference type="InterPro" id="IPR005119">
    <property type="entry name" value="LysR_subst-bd"/>
</dbReference>
<dbReference type="Pfam" id="PF03466">
    <property type="entry name" value="LysR_substrate"/>
    <property type="match status" value="1"/>
</dbReference>
<feature type="domain" description="HTH lysR-type" evidence="5">
    <location>
        <begin position="3"/>
        <end position="60"/>
    </location>
</feature>
<dbReference type="PANTHER" id="PTHR30126">
    <property type="entry name" value="HTH-TYPE TRANSCRIPTIONAL REGULATOR"/>
    <property type="match status" value="1"/>
</dbReference>
<dbReference type="GO" id="GO:0003700">
    <property type="term" value="F:DNA-binding transcription factor activity"/>
    <property type="evidence" value="ECO:0007669"/>
    <property type="project" value="InterPro"/>
</dbReference>
<evidence type="ECO:0000313" key="6">
    <source>
        <dbReference type="EMBL" id="SHK08405.1"/>
    </source>
</evidence>
<protein>
    <submittedName>
        <fullName evidence="6">DNA-binding transcriptional regulator, LysR family</fullName>
    </submittedName>
</protein>
<dbReference type="CDD" id="cd05466">
    <property type="entry name" value="PBP2_LTTR_substrate"/>
    <property type="match status" value="1"/>
</dbReference>
<dbReference type="Proteomes" id="UP000184386">
    <property type="component" value="Unassembled WGS sequence"/>
</dbReference>
<reference evidence="6 7" key="1">
    <citation type="submission" date="2016-11" db="EMBL/GenBank/DDBJ databases">
        <authorList>
            <person name="Jaros S."/>
            <person name="Januszkiewicz K."/>
            <person name="Wedrychowicz H."/>
        </authorList>
    </citation>
    <scope>NUCLEOTIDE SEQUENCE [LARGE SCALE GENOMIC DNA]</scope>
    <source>
        <strain evidence="6 7">DSM 15929</strain>
    </source>
</reference>
<evidence type="ECO:0000256" key="4">
    <source>
        <dbReference type="ARBA" id="ARBA00023163"/>
    </source>
</evidence>
<evidence type="ECO:0000256" key="1">
    <source>
        <dbReference type="ARBA" id="ARBA00009437"/>
    </source>
</evidence>
<dbReference type="InterPro" id="IPR036388">
    <property type="entry name" value="WH-like_DNA-bd_sf"/>
</dbReference>
<dbReference type="InterPro" id="IPR000847">
    <property type="entry name" value="LysR_HTH_N"/>
</dbReference>
<dbReference type="OrthoDB" id="9778774at2"/>
<sequence>MKVNLEHYKIFYFVARNKSITAAAKELYLSQPTVSKYIQNLEKELGMVLFIRSKKGVVLTPEAEMLYEHVSKAYRHIDLAEEELMNRREMQEGILHIGASEMTMQHFLLSYLEKYKNWYPNIRLKISNCSTPSAVEKLRNGNIEMAVIITPMEAEDLSIHKLKAFRDVFIAKKGHPLCEGEVSLRELCRYPFVCLEEGTISRQYLESLFLAKGEVLVPDIELASADLIVPTVAYGLGVGFVPYNFASAAIKEGTVGLVEVTEPLKERYICAVALNSHPLSSAAEKMMKLLAEREESFRQRQIEP</sequence>
<proteinExistence type="inferred from homology"/>
<dbReference type="Pfam" id="PF00126">
    <property type="entry name" value="HTH_1"/>
    <property type="match status" value="1"/>
</dbReference>
<comment type="similarity">
    <text evidence="1">Belongs to the LysR transcriptional regulatory family.</text>
</comment>
<evidence type="ECO:0000313" key="7">
    <source>
        <dbReference type="Proteomes" id="UP000184386"/>
    </source>
</evidence>
<dbReference type="AlphaFoldDB" id="A0A1M6PKI1"/>
<dbReference type="PRINTS" id="PR00039">
    <property type="entry name" value="HTHLYSR"/>
</dbReference>
<dbReference type="SUPFAM" id="SSF46785">
    <property type="entry name" value="Winged helix' DNA-binding domain"/>
    <property type="match status" value="1"/>
</dbReference>
<dbReference type="FunFam" id="1.10.10.10:FF:000001">
    <property type="entry name" value="LysR family transcriptional regulator"/>
    <property type="match status" value="1"/>
</dbReference>
<dbReference type="SUPFAM" id="SSF53850">
    <property type="entry name" value="Periplasmic binding protein-like II"/>
    <property type="match status" value="1"/>
</dbReference>
<organism evidence="6 7">
    <name type="scientific">Anaerocolumna jejuensis DSM 15929</name>
    <dbReference type="NCBI Taxonomy" id="1121322"/>
    <lineage>
        <taxon>Bacteria</taxon>
        <taxon>Bacillati</taxon>
        <taxon>Bacillota</taxon>
        <taxon>Clostridia</taxon>
        <taxon>Lachnospirales</taxon>
        <taxon>Lachnospiraceae</taxon>
        <taxon>Anaerocolumna</taxon>
    </lineage>
</organism>
<keyword evidence="7" id="KW-1185">Reference proteome</keyword>
<evidence type="ECO:0000256" key="2">
    <source>
        <dbReference type="ARBA" id="ARBA00023015"/>
    </source>
</evidence>
<dbReference type="Gene3D" id="1.10.10.10">
    <property type="entry name" value="Winged helix-like DNA-binding domain superfamily/Winged helix DNA-binding domain"/>
    <property type="match status" value="1"/>
</dbReference>
<dbReference type="PANTHER" id="PTHR30126:SF64">
    <property type="entry name" value="HTH-TYPE TRANSCRIPTIONAL REGULATOR CITR"/>
    <property type="match status" value="1"/>
</dbReference>
<dbReference type="STRING" id="1121322.SAMN02745136_01632"/>
<keyword evidence="3 6" id="KW-0238">DNA-binding</keyword>
<dbReference type="PROSITE" id="PS50931">
    <property type="entry name" value="HTH_LYSR"/>
    <property type="match status" value="1"/>
</dbReference>
<keyword evidence="4" id="KW-0804">Transcription</keyword>
<accession>A0A1M6PKI1</accession>
<evidence type="ECO:0000259" key="5">
    <source>
        <dbReference type="PROSITE" id="PS50931"/>
    </source>
</evidence>